<reference evidence="1" key="1">
    <citation type="submission" date="2019-03" db="EMBL/GenBank/DDBJ databases">
        <title>Afifella sp. nov., isolated from activated sludge.</title>
        <authorList>
            <person name="Li Q."/>
            <person name="Liu Y."/>
        </authorList>
    </citation>
    <scope>NUCLEOTIDE SEQUENCE</scope>
    <source>
        <strain evidence="1">L72</strain>
    </source>
</reference>
<gene>
    <name evidence="1" type="ORF">E4O86_01720</name>
</gene>
<dbReference type="Proteomes" id="UP000773614">
    <property type="component" value="Unassembled WGS sequence"/>
</dbReference>
<keyword evidence="2" id="KW-1185">Reference proteome</keyword>
<dbReference type="InterPro" id="IPR010430">
    <property type="entry name" value="DUF1028"/>
</dbReference>
<evidence type="ECO:0000313" key="1">
    <source>
        <dbReference type="EMBL" id="MYZ46439.1"/>
    </source>
</evidence>
<dbReference type="RefSeq" id="WP_281351509.1">
    <property type="nucleotide sequence ID" value="NZ_SPKJ01000003.1"/>
</dbReference>
<dbReference type="EMBL" id="SPKJ01000003">
    <property type="protein sequence ID" value="MYZ46439.1"/>
    <property type="molecule type" value="Genomic_DNA"/>
</dbReference>
<dbReference type="Gene3D" id="3.60.20.10">
    <property type="entry name" value="Glutamine Phosphoribosylpyrophosphate, subunit 1, domain 1"/>
    <property type="match status" value="1"/>
</dbReference>
<dbReference type="Pfam" id="PF06267">
    <property type="entry name" value="DUF1028"/>
    <property type="match status" value="1"/>
</dbReference>
<protein>
    <submittedName>
        <fullName evidence="1">DUF1028 domain-containing protein</fullName>
    </submittedName>
</protein>
<proteinExistence type="predicted"/>
<evidence type="ECO:0000313" key="2">
    <source>
        <dbReference type="Proteomes" id="UP000773614"/>
    </source>
</evidence>
<dbReference type="SUPFAM" id="SSF56235">
    <property type="entry name" value="N-terminal nucleophile aminohydrolases (Ntn hydrolases)"/>
    <property type="match status" value="1"/>
</dbReference>
<dbReference type="InterPro" id="IPR029055">
    <property type="entry name" value="Ntn_hydrolases_N"/>
</dbReference>
<accession>A0A964T1W2</accession>
<organism evidence="1 2">
    <name type="scientific">Propylenella binzhouense</name>
    <dbReference type="NCBI Taxonomy" id="2555902"/>
    <lineage>
        <taxon>Bacteria</taxon>
        <taxon>Pseudomonadati</taxon>
        <taxon>Pseudomonadota</taxon>
        <taxon>Alphaproteobacteria</taxon>
        <taxon>Hyphomicrobiales</taxon>
        <taxon>Propylenellaceae</taxon>
        <taxon>Propylenella</taxon>
    </lineage>
</organism>
<dbReference type="AlphaFoldDB" id="A0A964T1W2"/>
<name>A0A964T1W2_9HYPH</name>
<dbReference type="PANTHER" id="PTHR39328:SF1">
    <property type="entry name" value="BLL2871 PROTEIN"/>
    <property type="match status" value="1"/>
</dbReference>
<comment type="caution">
    <text evidence="1">The sequence shown here is derived from an EMBL/GenBank/DDBJ whole genome shotgun (WGS) entry which is preliminary data.</text>
</comment>
<sequence>MESGTVTFSLIARDPETGMFGIALTSSAVAVANRCPWVRAGVGAVTTQHRTDTRAGPIGLDLLSQGCSAQETVKVLALANDHPGERQFAAVDRHGRAAFYTGPEITNINTGFVGNACVSTGNFIASADIPQIMVEAYEGASGMSFAERLLAAVDAGYEAGGETKPIRSAGLLIADREAWPLVDLRIDWDEAPLKSLRALWNFYEPHQQLFVKQVLAPNELKPLVDSPMNV</sequence>
<dbReference type="PANTHER" id="PTHR39328">
    <property type="entry name" value="BLL2871 PROTEIN"/>
    <property type="match status" value="1"/>
</dbReference>